<dbReference type="Proteomes" id="UP000067626">
    <property type="component" value="Chromosome"/>
</dbReference>
<keyword evidence="3" id="KW-1185">Reference proteome</keyword>
<protein>
    <recommendedName>
        <fullName evidence="4">TNFR-Cys domain-containing protein</fullName>
    </recommendedName>
</protein>
<gene>
    <name evidence="2" type="ORF">CMC5_002860</name>
</gene>
<evidence type="ECO:0000313" key="2">
    <source>
        <dbReference type="EMBL" id="AKT36172.1"/>
    </source>
</evidence>
<dbReference type="STRING" id="52.CMC5_002860"/>
<feature type="region of interest" description="Disordered" evidence="1">
    <location>
        <begin position="29"/>
        <end position="72"/>
    </location>
</feature>
<organism evidence="2 3">
    <name type="scientific">Chondromyces crocatus</name>
    <dbReference type="NCBI Taxonomy" id="52"/>
    <lineage>
        <taxon>Bacteria</taxon>
        <taxon>Pseudomonadati</taxon>
        <taxon>Myxococcota</taxon>
        <taxon>Polyangia</taxon>
        <taxon>Polyangiales</taxon>
        <taxon>Polyangiaceae</taxon>
        <taxon>Chondromyces</taxon>
    </lineage>
</organism>
<dbReference type="PATRIC" id="fig|52.7.peg.309"/>
<name>A0A0K1E667_CHOCO</name>
<reference evidence="2 3" key="1">
    <citation type="submission" date="2015-07" db="EMBL/GenBank/DDBJ databases">
        <title>Genome analysis of myxobacterium Chondromyces crocatus Cm c5 reveals a high potential for natural compound synthesis and the genetic basis for the loss of fruiting body formation.</title>
        <authorList>
            <person name="Zaburannyi N."/>
            <person name="Bunk B."/>
            <person name="Maier J."/>
            <person name="Overmann J."/>
            <person name="Mueller R."/>
        </authorList>
    </citation>
    <scope>NUCLEOTIDE SEQUENCE [LARGE SCALE GENOMIC DNA]</scope>
    <source>
        <strain evidence="2 3">Cm c5</strain>
    </source>
</reference>
<dbReference type="KEGG" id="ccro:CMC5_002860"/>
<dbReference type="EMBL" id="CP012159">
    <property type="protein sequence ID" value="AKT36172.1"/>
    <property type="molecule type" value="Genomic_DNA"/>
</dbReference>
<evidence type="ECO:0000313" key="3">
    <source>
        <dbReference type="Proteomes" id="UP000067626"/>
    </source>
</evidence>
<evidence type="ECO:0008006" key="4">
    <source>
        <dbReference type="Google" id="ProtNLM"/>
    </source>
</evidence>
<proteinExistence type="predicted"/>
<dbReference type="AlphaFoldDB" id="A0A0K1E667"/>
<feature type="compositionally biased region" description="Low complexity" evidence="1">
    <location>
        <begin position="31"/>
        <end position="47"/>
    </location>
</feature>
<sequence>MSLRVSWSRWLWLTFATSVALPWIGCGSEDSPSTSTTMSTGTTIPGPTSGPGGGGGLGGSGGLGGNGAGGNEGGSGGTGGSITCGAGEKDCGGQCVSADDPQYGCTAAACEPCALDNAGALCSGGECQIAACDPGFENCDGDHGTGCEVNTRTDTDHCGACGAQCVVPHAEPVCTDGACGIGACTAPYEDCDASSQNGCEAWVSADPQHCAGCNMPCAPGEQCQSGVCGVYCPSDLANCDNDAENGCETSLGTLDDCGFCGDACDLPHATAACTAGSCQIDTCDAGHADCDGVAENGCEASLDSSALDCGTCGTICPGGPHSTAVCTQGACGIVCDGGFENCDGLASNGCESAVTTDVQNCGGCGVICPAPNGTATCSAGQCGVASCAAGYADCNQLPLDGCEVDTSTSVGHCGSCGNACPVVANGAAQCSGGSCGTVCNPGFASCNGTLDDGCEVNLQGDTANCGACGTVCSFPNATATCNAGACSLGACLPGFADCNGVLADGCETHIDTSLNHCGGCGLNCLVANGTPTCVGGSCQVGACNPGAGDCNQDPSDGCEVNISGNASHCGACGTPCVVANGTPLCSNGSCQVGSCAAGWANCDGVHANGCEIQTSTNASNCGACGNTCATANGTPACVNSSCQVGSCNSGFGNCDGNAANGCETNLQNNIGNCGACGNTCSTANGTPTCAGGSCAIGTCNSGFGNCDGNTANGCETNLQNSVGNCGACGNACSTANGTPACSAGSCGIGACNSGFGNCDGNAANGCETNLQNSVGHCGACGTVCSVANGTPSCTGGACSISSCNSGWGNCDGSTANGCETNLQNSVGHCGACGTVCSVANGTPSCAGGSCAIASCNSGWADCDGNPSNGCETNLLSNVGSCGACGNACTAANGVASCAGGACGVAACNPGWGNCDGNPSNGCETNLLSSANHCGTCGVACVMPNAVGACAAGGCVIAACNPGYADCDGLVANGCEVNIQSSANHCGACGNTCSAANGTAACLSGTCVVASCDPGWGNCDGDVANGCETNLQSSTGHCGTCGNTCNPANGTGACSAGSCTVASCNAGFQNCDGNVANGCEVNTNTDAANCGGCGNACGSVCTSNVSSTTCSAGACSITGCSGSYHNVDGVCTNGCECLSSNVSSSCNLPASLGTIALGGQTATTANLVPTGKENWYTVTFTGNTNTTYHPHVRFTANPGNAFRFDIRSNCAGGALPCGVEGGQSNGLTEWEVFRTAGTYQPVPAVGTNGTVLIRVYRVAGAPVNCNNFTLAISN</sequence>
<feature type="compositionally biased region" description="Gly residues" evidence="1">
    <location>
        <begin position="49"/>
        <end position="72"/>
    </location>
</feature>
<accession>A0A0K1E667</accession>
<evidence type="ECO:0000256" key="1">
    <source>
        <dbReference type="SAM" id="MobiDB-lite"/>
    </source>
</evidence>